<accession>A0ABQ1VM46</accession>
<keyword evidence="3" id="KW-1003">Cell membrane</keyword>
<evidence type="ECO:0000313" key="12">
    <source>
        <dbReference type="Proteomes" id="UP000640509"/>
    </source>
</evidence>
<evidence type="ECO:0000256" key="2">
    <source>
        <dbReference type="ARBA" id="ARBA00006464"/>
    </source>
</evidence>
<evidence type="ECO:0000256" key="5">
    <source>
        <dbReference type="ARBA" id="ARBA00022692"/>
    </source>
</evidence>
<evidence type="ECO:0000256" key="6">
    <source>
        <dbReference type="ARBA" id="ARBA00022989"/>
    </source>
</evidence>
<dbReference type="PANTHER" id="PTHR30576:SF4">
    <property type="entry name" value="UNDECAPRENYL-PHOSPHATE GALACTOSE PHOSPHOTRANSFERASE"/>
    <property type="match status" value="1"/>
</dbReference>
<feature type="domain" description="Bacterial sugar transferase" evidence="10">
    <location>
        <begin position="30"/>
        <end position="218"/>
    </location>
</feature>
<dbReference type="Proteomes" id="UP000640509">
    <property type="component" value="Unassembled WGS sequence"/>
</dbReference>
<dbReference type="InterPro" id="IPR003362">
    <property type="entry name" value="Bact_transf"/>
</dbReference>
<evidence type="ECO:0000256" key="3">
    <source>
        <dbReference type="ARBA" id="ARBA00022475"/>
    </source>
</evidence>
<sequence length="223" mass="25260">MFVQQQLLADGPAYVSTVAPRHGLYRSSLKRPLDILLVLMALPVVLPLVLVLALVVLIDGSNPFYAQDRVGRGGRRYQMWKLRSMVVDADKRLQGHLDTHPEARAEWEETQKLRHDPRVTRFGRLLRKSSLDELPQLWNVLAGHMSLVGPRPMLPEQQALYPGSSYYGLRPGLTGLWQVSERNQSTFASRAMYDDSYDRSISLRTDALVVWRTIGVVLRATGL</sequence>
<dbReference type="PANTHER" id="PTHR30576">
    <property type="entry name" value="COLANIC BIOSYNTHESIS UDP-GLUCOSE LIPID CARRIER TRANSFERASE"/>
    <property type="match status" value="1"/>
</dbReference>
<organism evidence="11 12">
    <name type="scientific">Paracoccus acridae</name>
    <dbReference type="NCBI Taxonomy" id="1795310"/>
    <lineage>
        <taxon>Bacteria</taxon>
        <taxon>Pseudomonadati</taxon>
        <taxon>Pseudomonadota</taxon>
        <taxon>Alphaproteobacteria</taxon>
        <taxon>Rhodobacterales</taxon>
        <taxon>Paracoccaceae</taxon>
        <taxon>Paracoccus</taxon>
    </lineage>
</organism>
<evidence type="ECO:0000259" key="10">
    <source>
        <dbReference type="Pfam" id="PF02397"/>
    </source>
</evidence>
<proteinExistence type="inferred from homology"/>
<keyword evidence="12" id="KW-1185">Reference proteome</keyword>
<dbReference type="RefSeq" id="WP_167623792.1">
    <property type="nucleotide sequence ID" value="NZ_BMIV01000014.1"/>
</dbReference>
<evidence type="ECO:0000256" key="4">
    <source>
        <dbReference type="ARBA" id="ARBA00022679"/>
    </source>
</evidence>
<keyword evidence="5 9" id="KW-0812">Transmembrane</keyword>
<dbReference type="Pfam" id="PF02397">
    <property type="entry name" value="Bac_transf"/>
    <property type="match status" value="1"/>
</dbReference>
<comment type="subcellular location">
    <subcellularLocation>
        <location evidence="1">Cell membrane</location>
    </subcellularLocation>
</comment>
<name>A0ABQ1VM46_9RHOB</name>
<evidence type="ECO:0000313" key="11">
    <source>
        <dbReference type="EMBL" id="GGF76046.1"/>
    </source>
</evidence>
<dbReference type="EMBL" id="BMIV01000014">
    <property type="protein sequence ID" value="GGF76046.1"/>
    <property type="molecule type" value="Genomic_DNA"/>
</dbReference>
<gene>
    <name evidence="11" type="ORF">GCM10011402_31000</name>
</gene>
<keyword evidence="7 9" id="KW-0472">Membrane</keyword>
<evidence type="ECO:0000256" key="1">
    <source>
        <dbReference type="ARBA" id="ARBA00004236"/>
    </source>
</evidence>
<dbReference type="GO" id="GO:0016740">
    <property type="term" value="F:transferase activity"/>
    <property type="evidence" value="ECO:0007669"/>
    <property type="project" value="UniProtKB-KW"/>
</dbReference>
<keyword evidence="4 11" id="KW-0808">Transferase</keyword>
<protein>
    <submittedName>
        <fullName evidence="11">Sugar transferase</fullName>
    </submittedName>
</protein>
<feature type="transmembrane region" description="Helical" evidence="9">
    <location>
        <begin position="35"/>
        <end position="58"/>
    </location>
</feature>
<keyword evidence="8" id="KW-0270">Exopolysaccharide synthesis</keyword>
<evidence type="ECO:0000256" key="7">
    <source>
        <dbReference type="ARBA" id="ARBA00023136"/>
    </source>
</evidence>
<comment type="caution">
    <text evidence="11">The sequence shown here is derived from an EMBL/GenBank/DDBJ whole genome shotgun (WGS) entry which is preliminary data.</text>
</comment>
<keyword evidence="6 9" id="KW-1133">Transmembrane helix</keyword>
<evidence type="ECO:0000256" key="9">
    <source>
        <dbReference type="SAM" id="Phobius"/>
    </source>
</evidence>
<reference evidence="12" key="1">
    <citation type="journal article" date="2019" name="Int. J. Syst. Evol. Microbiol.">
        <title>The Global Catalogue of Microorganisms (GCM) 10K type strain sequencing project: providing services to taxonomists for standard genome sequencing and annotation.</title>
        <authorList>
            <consortium name="The Broad Institute Genomics Platform"/>
            <consortium name="The Broad Institute Genome Sequencing Center for Infectious Disease"/>
            <person name="Wu L."/>
            <person name="Ma J."/>
        </authorList>
    </citation>
    <scope>NUCLEOTIDE SEQUENCE [LARGE SCALE GENOMIC DNA]</scope>
    <source>
        <strain evidence="12">CGMCC 1.15419</strain>
    </source>
</reference>
<evidence type="ECO:0000256" key="8">
    <source>
        <dbReference type="ARBA" id="ARBA00023169"/>
    </source>
</evidence>
<comment type="similarity">
    <text evidence="2">Belongs to the bacterial sugar transferase family.</text>
</comment>